<accession>A0A2B7W6J5</accession>
<dbReference type="AlphaFoldDB" id="A0A2B7W6J5"/>
<evidence type="ECO:0000256" key="1">
    <source>
        <dbReference type="SAM" id="MobiDB-lite"/>
    </source>
</evidence>
<dbReference type="Proteomes" id="UP000223968">
    <property type="component" value="Unassembled WGS sequence"/>
</dbReference>
<evidence type="ECO:0000256" key="2">
    <source>
        <dbReference type="SAM" id="SignalP"/>
    </source>
</evidence>
<dbReference type="Pfam" id="PF14040">
    <property type="entry name" value="DNase_NucA_NucB"/>
    <property type="match status" value="1"/>
</dbReference>
<evidence type="ECO:0000259" key="3">
    <source>
        <dbReference type="Pfam" id="PF14040"/>
    </source>
</evidence>
<keyword evidence="2" id="KW-0732">Signal</keyword>
<keyword evidence="5" id="KW-1185">Reference proteome</keyword>
<feature type="domain" description="Deoxyribonuclease NucA/NucB" evidence="3">
    <location>
        <begin position="343"/>
        <end position="410"/>
    </location>
</feature>
<evidence type="ECO:0000313" key="5">
    <source>
        <dbReference type="Proteomes" id="UP000223968"/>
    </source>
</evidence>
<feature type="region of interest" description="Disordered" evidence="1">
    <location>
        <begin position="299"/>
        <end position="320"/>
    </location>
</feature>
<dbReference type="InterPro" id="IPR029476">
    <property type="entry name" value="DNase_NucA_NucB"/>
</dbReference>
<feature type="signal peptide" evidence="2">
    <location>
        <begin position="1"/>
        <end position="27"/>
    </location>
</feature>
<proteinExistence type="predicted"/>
<reference evidence="4 5" key="1">
    <citation type="submission" date="2017-10" db="EMBL/GenBank/DDBJ databases">
        <title>Comparative genomics in systemic dimorphic fungi from Ajellomycetaceae.</title>
        <authorList>
            <person name="Munoz J.F."/>
            <person name="Mcewen J.G."/>
            <person name="Clay O.K."/>
            <person name="Cuomo C.A."/>
        </authorList>
    </citation>
    <scope>NUCLEOTIDE SEQUENCE [LARGE SCALE GENOMIC DNA]</scope>
    <source>
        <strain evidence="4 5">UAMH5409</strain>
    </source>
</reference>
<name>A0A2B7W6J5_9EURO</name>
<organism evidence="4 5">
    <name type="scientific">Helicocarpus griseus UAMH5409</name>
    <dbReference type="NCBI Taxonomy" id="1447875"/>
    <lineage>
        <taxon>Eukaryota</taxon>
        <taxon>Fungi</taxon>
        <taxon>Dikarya</taxon>
        <taxon>Ascomycota</taxon>
        <taxon>Pezizomycotina</taxon>
        <taxon>Eurotiomycetes</taxon>
        <taxon>Eurotiomycetidae</taxon>
        <taxon>Onygenales</taxon>
        <taxon>Ajellomycetaceae</taxon>
        <taxon>Helicocarpus</taxon>
    </lineage>
</organism>
<feature type="chain" id="PRO_5013355790" description="Deoxyribonuclease NucA/NucB domain-containing protein" evidence="2">
    <location>
        <begin position="28"/>
        <end position="695"/>
    </location>
</feature>
<dbReference type="OrthoDB" id="10273879at2759"/>
<comment type="caution">
    <text evidence="4">The sequence shown here is derived from an EMBL/GenBank/DDBJ whole genome shotgun (WGS) entry which is preliminary data.</text>
</comment>
<evidence type="ECO:0000313" key="4">
    <source>
        <dbReference type="EMBL" id="PGG95133.1"/>
    </source>
</evidence>
<sequence length="695" mass="77039">MILPALNRSYTGYLLLIISILQLFTQAENAAATSTTRTLYRTGLVIPPEFVDPGHPSLSLNESVQQVKRHADYIAKLRTGNLIRQRDFIRCWNEAPDSGAGVGSVLDHMAWCKVGPLDVISEVCSSPGNCEELGRVRFRMTLAGEGHQGNSPSDRQKMVTVILDNPQIIGAPILSDFLTVSGLCDYNQYAPCSETGGDRKTLATWMTPEGSTTWVYFHSGEGSLTGDKIAYHGFGIVFRTKDDTTTINGASFRCDSATYFPNKYGCVYLVDEVFVLTVDDKTRESADFIWTAQNRPDETFPVSESPKKIPGSVDSPDPLRRTTELNSEANYRESVKQCKLYFGEKYTKGERQCDEYPYASTAEGSKVGGLGTSHYAVLPLKGSHNTEAGTRLGIFYTTQRILREEDPFYVKLVDPDWNDYKGPERPPSGVAAPVVYQPCPNPPQLPEVMDVSPQAYPENLFNTYASITDAGWTGADSTYSVRLPDGRLLWLFSDTFLGPLNADGTRPTSAKLINNAFVAQSGDLLTTITGGSRRNPTALMPPVIDNRWYWLGDRMMPRIDGTDYLQVMFQEYRGTNDGPILAFEFVRNVVATFDLADLTKPIWIDPLPSETGTAWGSALLPASRSGDGYTYIYGVSNDRVNKKMRIARVAGSDLSRADKWQYFRTSPTGDNNWMRSESEGNDYLEGVANEYSVTP</sequence>
<protein>
    <recommendedName>
        <fullName evidence="3">Deoxyribonuclease NucA/NucB domain-containing protein</fullName>
    </recommendedName>
</protein>
<gene>
    <name evidence="4" type="ORF">AJ79_10235</name>
</gene>
<dbReference type="EMBL" id="PDNB01000396">
    <property type="protein sequence ID" value="PGG95133.1"/>
    <property type="molecule type" value="Genomic_DNA"/>
</dbReference>